<dbReference type="EMBL" id="LK934638">
    <property type="protein sequence ID" value="CDU85182.1"/>
    <property type="molecule type" value="Genomic_DNA"/>
</dbReference>
<dbReference type="Proteomes" id="UP000072904">
    <property type="component" value="Chromosome 10"/>
</dbReference>
<dbReference type="VEuPathDB" id="PlasmoDB:PYYM_1034900"/>
<dbReference type="Proteomes" id="UP000072874">
    <property type="component" value="Chromosome 10"/>
</dbReference>
<reference evidence="3 4" key="1">
    <citation type="journal article" date="2014" name="BMC Biol.">
        <title>A comprehensive evaluation of rodent malaria parasite genomes and gene expression.</title>
        <authorList>
            <person name="Otto T.D."/>
            <person name="Bohme U."/>
            <person name="Jackson A.P."/>
            <person name="Hunt M."/>
            <person name="Franke-Fayard B."/>
            <person name="Hoeijmakers W.A."/>
            <person name="Religa A.A."/>
            <person name="Robertson L."/>
            <person name="Sanders M."/>
            <person name="Ogun S.A."/>
            <person name="Cunningham D."/>
            <person name="Erhart A."/>
            <person name="Billker O."/>
            <person name="Khan S.M."/>
            <person name="Stunnenberg H.G."/>
            <person name="Langhorne J."/>
            <person name="Holder A.A."/>
            <person name="Waters A.P."/>
            <person name="Newbold C.I."/>
            <person name="Pain A."/>
            <person name="Berriman M."/>
            <person name="Janse C.J."/>
        </authorList>
    </citation>
    <scope>NUCLEOTIDE SEQUENCE [LARGE SCALE GENOMIC DNA]</scope>
    <source>
        <strain evidence="2 3">17X</strain>
        <strain evidence="1 4">YM</strain>
    </source>
</reference>
<evidence type="ECO:0000313" key="3">
    <source>
        <dbReference type="Proteomes" id="UP000072874"/>
    </source>
</evidence>
<sequence>MKTATNNFFLYFNKRYYNPPNKRKWSKQNDKYKTRRPLAESFNMHKINVKGEYWKQKHVDKQFVVENGNQDMINEKNSLNFFGYPNISLHNKLGGSLYIEQMDPITLCIIMNKCIRENICESYIWSSLLNRCTKIAHKINGNLISYIFKYSSQSEYYSHYFFLTMLGNISSYLYSLNLKCCGNILYAMNNNSNFYNEEIYNKTIEHSSLLILNRNDIDINSVLSIINSFYPFRDNNSNSTKKLEYSNIQKNVNNAYILFDSISKTFNRYDLDLGEIDSICSTLLVYCMLNRINIFFQEKNISVVNKLLNYLNNNIEKLNIKHISILCYTFCIFKNKIDLRWNHIYKKIESDCYLLDNDYISILFYSMKNNILKKNIIYNNLLNNINATSLENISLITNSFLKSIDMAKQNNTHTGSSFDLKGKFDGRKRNRITTSDNHVKETEIKNNMHDNTDGEIKLSYSFNLFNNFLYGKIKYNISNFNPYQIYLIFKGLCETKLENDKVIDLKTNIIKEINKHIYTMPIYLLSYFAKIFTDNYIKENELINSIKDISLIYLSIYKNINIHDSEYTINENSTLIEEYYKNVSNDKKNIKNDINFIYSEKTKEISYLSDKYLIDLNLYNTQFKILNEKFGITNEQIKKTFQNSQDKFFNYYLSEKHLSNFIYFCTILDNESSLPYFNEIKTIVENKIMDRQLKFTPSNILYIFKTLDYFNFLNTTNTFFNLLLKQLCEQIFSINTSTFFSILQLFYKHKISHYYFLKKSTYIINMNRYELDPNSLVTIKNMIFELKKLL</sequence>
<protein>
    <submittedName>
        <fullName evidence="2">Uncharacterized protein</fullName>
    </submittedName>
</protein>
<organism evidence="2 3">
    <name type="scientific">Plasmodium yoelii</name>
    <dbReference type="NCBI Taxonomy" id="5861"/>
    <lineage>
        <taxon>Eukaryota</taxon>
        <taxon>Sar</taxon>
        <taxon>Alveolata</taxon>
        <taxon>Apicomplexa</taxon>
        <taxon>Aconoidasida</taxon>
        <taxon>Haemosporida</taxon>
        <taxon>Plasmodiidae</taxon>
        <taxon>Plasmodium</taxon>
        <taxon>Plasmodium (Vinckeia)</taxon>
    </lineage>
</organism>
<dbReference type="AlphaFoldDB" id="A0A078KCW3"/>
<dbReference type="EMBL" id="LM993664">
    <property type="protein sequence ID" value="VTZ79077.1"/>
    <property type="molecule type" value="Genomic_DNA"/>
</dbReference>
<name>A0A078KCW3_PLAYE</name>
<accession>A0A078KCW3</accession>
<reference evidence="2" key="2">
    <citation type="submission" date="2014-05" db="EMBL/GenBank/DDBJ databases">
        <authorList>
            <person name="Aslett M.A."/>
            <person name="De Silva N."/>
        </authorList>
    </citation>
    <scope>NUCLEOTIDE SEQUENCE</scope>
    <source>
        <strain evidence="2">17X</strain>
    </source>
</reference>
<dbReference type="VEuPathDB" id="PlasmoDB:PY17X_1035200"/>
<dbReference type="VEuPathDB" id="PlasmoDB:Py17XNL_001002387"/>
<dbReference type="VEuPathDB" id="PlasmoDB:PY07453"/>
<dbReference type="RefSeq" id="XP_022813388.1">
    <property type="nucleotide sequence ID" value="XM_022956335.1"/>
</dbReference>
<gene>
    <name evidence="2" type="ORF">PY17X_1035200</name>
    <name evidence="1" type="ORF">PYYM_1034900</name>
</gene>
<evidence type="ECO:0000313" key="4">
    <source>
        <dbReference type="Proteomes" id="UP000072904"/>
    </source>
</evidence>
<dbReference type="OrthoDB" id="434319at2759"/>
<dbReference type="OMA" id="HISILCF"/>
<dbReference type="KEGG" id="pyo:PY17X_1035200"/>
<evidence type="ECO:0000313" key="2">
    <source>
        <dbReference type="EMBL" id="VTZ79077.1"/>
    </source>
</evidence>
<reference evidence="1" key="3">
    <citation type="submission" date="2014-05" db="EMBL/GenBank/DDBJ databases">
        <authorList>
            <person name="Aslett A.Martin."/>
            <person name="De Silva Nishadi"/>
        </authorList>
    </citation>
    <scope>NUCLEOTIDE SEQUENCE</scope>
    <source>
        <strain evidence="1">YM</strain>
    </source>
</reference>
<reference evidence="2" key="4">
    <citation type="submission" date="2019-05" db="EMBL/GenBank/DDBJ databases">
        <authorList>
            <consortium name="Pathogen Informatics"/>
        </authorList>
    </citation>
    <scope>NUCLEOTIDE SEQUENCE</scope>
    <source>
        <strain evidence="2">17X</strain>
    </source>
</reference>
<evidence type="ECO:0000313" key="1">
    <source>
        <dbReference type="EMBL" id="CDU85182.1"/>
    </source>
</evidence>
<proteinExistence type="predicted"/>
<dbReference type="GeneID" id="3800549"/>